<dbReference type="GO" id="GO:0004190">
    <property type="term" value="F:aspartic-type endopeptidase activity"/>
    <property type="evidence" value="ECO:0007669"/>
    <property type="project" value="UniProtKB-UniRule"/>
</dbReference>
<evidence type="ECO:0000256" key="2">
    <source>
        <dbReference type="ARBA" id="ARBA00022475"/>
    </source>
</evidence>
<accession>A0A532UZU3</accession>
<evidence type="ECO:0000256" key="10">
    <source>
        <dbReference type="RuleBase" id="RU000594"/>
    </source>
</evidence>
<dbReference type="Proteomes" id="UP000319619">
    <property type="component" value="Unassembled WGS sequence"/>
</dbReference>
<dbReference type="GO" id="GO:0005886">
    <property type="term" value="C:plasma membrane"/>
    <property type="evidence" value="ECO:0007669"/>
    <property type="project" value="UniProtKB-SubCell"/>
</dbReference>
<feature type="transmembrane region" description="Helical" evidence="9">
    <location>
        <begin position="12"/>
        <end position="29"/>
    </location>
</feature>
<organism evidence="12 13">
    <name type="scientific">candidate division LCP-89 bacterium B3_LCP</name>
    <dbReference type="NCBI Taxonomy" id="2012998"/>
    <lineage>
        <taxon>Bacteria</taxon>
        <taxon>Pseudomonadati</taxon>
        <taxon>Bacteria division LCP-89</taxon>
    </lineage>
</organism>
<evidence type="ECO:0000256" key="3">
    <source>
        <dbReference type="ARBA" id="ARBA00022670"/>
    </source>
</evidence>
<dbReference type="PANTHER" id="PTHR33695">
    <property type="entry name" value="LIPOPROTEIN SIGNAL PEPTIDASE"/>
    <property type="match status" value="1"/>
</dbReference>
<dbReference type="EC" id="3.4.23.36" evidence="9"/>
<dbReference type="PANTHER" id="PTHR33695:SF1">
    <property type="entry name" value="LIPOPROTEIN SIGNAL PEPTIDASE"/>
    <property type="match status" value="1"/>
</dbReference>
<dbReference type="GO" id="GO:0006508">
    <property type="term" value="P:proteolysis"/>
    <property type="evidence" value="ECO:0007669"/>
    <property type="project" value="UniProtKB-KW"/>
</dbReference>
<reference evidence="12 13" key="1">
    <citation type="submission" date="2017-06" db="EMBL/GenBank/DDBJ databases">
        <title>Novel microbial phyla capable of carbon fixation and sulfur reduction in deep-sea sediments.</title>
        <authorList>
            <person name="Huang J."/>
            <person name="Baker B."/>
            <person name="Wang Y."/>
        </authorList>
    </citation>
    <scope>NUCLEOTIDE SEQUENCE [LARGE SCALE GENOMIC DNA]</scope>
    <source>
        <strain evidence="12">B3_LCP</strain>
    </source>
</reference>
<keyword evidence="4 9" id="KW-0812">Transmembrane</keyword>
<dbReference type="AlphaFoldDB" id="A0A532UZU3"/>
<feature type="active site" evidence="9">
    <location>
        <position position="129"/>
    </location>
</feature>
<evidence type="ECO:0000256" key="4">
    <source>
        <dbReference type="ARBA" id="ARBA00022692"/>
    </source>
</evidence>
<keyword evidence="3 9" id="KW-0645">Protease</keyword>
<name>A0A532UZU3_UNCL8</name>
<evidence type="ECO:0000256" key="1">
    <source>
        <dbReference type="ARBA" id="ARBA00006139"/>
    </source>
</evidence>
<keyword evidence="6 9" id="KW-0378">Hydrolase</keyword>
<keyword evidence="2 9" id="KW-1003">Cell membrane</keyword>
<comment type="similarity">
    <text evidence="1 9 11">Belongs to the peptidase A8 family.</text>
</comment>
<comment type="caution">
    <text evidence="12">The sequence shown here is derived from an EMBL/GenBank/DDBJ whole genome shotgun (WGS) entry which is preliminary data.</text>
</comment>
<evidence type="ECO:0000256" key="5">
    <source>
        <dbReference type="ARBA" id="ARBA00022750"/>
    </source>
</evidence>
<evidence type="ECO:0000256" key="7">
    <source>
        <dbReference type="ARBA" id="ARBA00022989"/>
    </source>
</evidence>
<evidence type="ECO:0000256" key="6">
    <source>
        <dbReference type="ARBA" id="ARBA00022801"/>
    </source>
</evidence>
<dbReference type="NCBIfam" id="TIGR00077">
    <property type="entry name" value="lspA"/>
    <property type="match status" value="1"/>
</dbReference>
<evidence type="ECO:0000256" key="9">
    <source>
        <dbReference type="HAMAP-Rule" id="MF_00161"/>
    </source>
</evidence>
<comment type="pathway">
    <text evidence="9">Protein modification; lipoprotein biosynthesis (signal peptide cleavage).</text>
</comment>
<comment type="subcellular location">
    <subcellularLocation>
        <location evidence="9">Cell membrane</location>
        <topology evidence="9">Multi-pass membrane protein</topology>
    </subcellularLocation>
</comment>
<dbReference type="PROSITE" id="PS00855">
    <property type="entry name" value="SPASE_II"/>
    <property type="match status" value="1"/>
</dbReference>
<keyword evidence="7 9" id="KW-1133">Transmembrane helix</keyword>
<feature type="active site" evidence="9">
    <location>
        <position position="150"/>
    </location>
</feature>
<feature type="transmembrane region" description="Helical" evidence="9">
    <location>
        <begin position="102"/>
        <end position="123"/>
    </location>
</feature>
<keyword evidence="8 9" id="KW-0472">Membrane</keyword>
<evidence type="ECO:0000256" key="11">
    <source>
        <dbReference type="RuleBase" id="RU004181"/>
    </source>
</evidence>
<gene>
    <name evidence="9 12" type="primary">lspA</name>
    <name evidence="12" type="ORF">CEE37_09160</name>
</gene>
<dbReference type="UniPathway" id="UPA00665"/>
<keyword evidence="5 9" id="KW-0064">Aspartyl protease</keyword>
<dbReference type="PRINTS" id="PR00781">
    <property type="entry name" value="LIPOSIGPTASE"/>
</dbReference>
<feature type="transmembrane region" description="Helical" evidence="9">
    <location>
        <begin position="71"/>
        <end position="90"/>
    </location>
</feature>
<evidence type="ECO:0000313" key="13">
    <source>
        <dbReference type="Proteomes" id="UP000319619"/>
    </source>
</evidence>
<feature type="transmembrane region" description="Helical" evidence="9">
    <location>
        <begin position="143"/>
        <end position="166"/>
    </location>
</feature>
<protein>
    <recommendedName>
        <fullName evidence="9">Lipoprotein signal peptidase</fullName>
        <ecNumber evidence="9">3.4.23.36</ecNumber>
    </recommendedName>
    <alternativeName>
        <fullName evidence="9">Prolipoprotein signal peptidase</fullName>
    </alternativeName>
    <alternativeName>
        <fullName evidence="9">Signal peptidase II</fullName>
        <shortName evidence="9">SPase II</shortName>
    </alternativeName>
</protein>
<dbReference type="Pfam" id="PF01252">
    <property type="entry name" value="Peptidase_A8"/>
    <property type="match status" value="1"/>
</dbReference>
<dbReference type="EMBL" id="NJBN01000005">
    <property type="protein sequence ID" value="TKJ40471.1"/>
    <property type="molecule type" value="Genomic_DNA"/>
</dbReference>
<sequence>MCGDAISVRLTNLIYLWPTLAVLIFDQLSKHFVRSSMNLGETINVIGEEFFKLTYVQNSGIAFGLKPGSPLSLIIFSSLASIVILYILLTSHKNHSLAKPKTVRISLALILGGAIGNLIDRIHSGRVTDFLDFDFPDFIMTRWPIFNIADSAVTVGVSIWCIYLLFTSGDKKEKLAESVKQNDTYTSEIDSPEI</sequence>
<evidence type="ECO:0000256" key="8">
    <source>
        <dbReference type="ARBA" id="ARBA00023136"/>
    </source>
</evidence>
<comment type="function">
    <text evidence="9 10">This protein specifically catalyzes the removal of signal peptides from prolipoproteins.</text>
</comment>
<dbReference type="InterPro" id="IPR001872">
    <property type="entry name" value="Peptidase_A8"/>
</dbReference>
<comment type="catalytic activity">
    <reaction evidence="9 10">
        <text>Release of signal peptides from bacterial membrane prolipoproteins. Hydrolyzes -Xaa-Yaa-Zaa-|-(S,diacylglyceryl)Cys-, in which Xaa is hydrophobic (preferably Leu), and Yaa (Ala or Ser) and Zaa (Gly or Ala) have small, neutral side chains.</text>
        <dbReference type="EC" id="3.4.23.36"/>
    </reaction>
</comment>
<evidence type="ECO:0000313" key="12">
    <source>
        <dbReference type="EMBL" id="TKJ40471.1"/>
    </source>
</evidence>
<dbReference type="HAMAP" id="MF_00161">
    <property type="entry name" value="LspA"/>
    <property type="match status" value="1"/>
</dbReference>
<proteinExistence type="inferred from homology"/>